<organism evidence="3 4">
    <name type="scientific">Sporolituus thermophilus DSM 23256</name>
    <dbReference type="NCBI Taxonomy" id="1123285"/>
    <lineage>
        <taxon>Bacteria</taxon>
        <taxon>Bacillati</taxon>
        <taxon>Bacillota</taxon>
        <taxon>Negativicutes</taxon>
        <taxon>Selenomonadales</taxon>
        <taxon>Sporomusaceae</taxon>
        <taxon>Sporolituus</taxon>
    </lineage>
</organism>
<sequence>MKKTFVVTLAALFVLSIAGTAFAAANPFVDVPAKHWSYDAVAKLAKAGIVDGYGDGTFRGDKTMTRYEMAQIVAKAMAKSDKADAETKALVDKLAVEFAAELNNLGVRVAKLEKNQSSIKITGDARIRWVGNGSDYVKQDATWASDNGVWGERFRINMNAQVNENTSFYGRVIAMDHNEMGTTTKENLYISDAAFTTKNPFGLGVDATVGRFSQKFGQTGYWMDSTGRIDGAKVSFGKVLKVTAGFANFDANTDMNDAAFVEATYPVSKAVTVSGMYVKETGNDNFDVYGGGVKAKLNKDFTFLGDYVVNTAQDGDPAMYVGRLAYKGADKNKPQSWGFHVEYRKFEPGVYAGETGAMIPVGTAVKTNDGKTVLGDLGVKGFAAQYSVTLAKNIVFDAIYAWDDKTVVGDVKKGDFSRLQINYFF</sequence>
<dbReference type="PANTHER" id="PTHR43308">
    <property type="entry name" value="OUTER MEMBRANE PROTEIN ALPHA-RELATED"/>
    <property type="match status" value="1"/>
</dbReference>
<dbReference type="EMBL" id="FNBU01000024">
    <property type="protein sequence ID" value="SDF72604.1"/>
    <property type="molecule type" value="Genomic_DNA"/>
</dbReference>
<dbReference type="OrthoDB" id="5845122at2"/>
<gene>
    <name evidence="3" type="ORF">SAMN05660235_02542</name>
</gene>
<dbReference type="RefSeq" id="WP_093691438.1">
    <property type="nucleotide sequence ID" value="NZ_FNBU01000024.1"/>
</dbReference>
<dbReference type="AlphaFoldDB" id="A0A1G7NEY5"/>
<dbReference type="Pfam" id="PF00395">
    <property type="entry name" value="SLH"/>
    <property type="match status" value="1"/>
</dbReference>
<reference evidence="4" key="1">
    <citation type="submission" date="2016-10" db="EMBL/GenBank/DDBJ databases">
        <authorList>
            <person name="Varghese N."/>
            <person name="Submissions S."/>
        </authorList>
    </citation>
    <scope>NUCLEOTIDE SEQUENCE [LARGE SCALE GENOMIC DNA]</scope>
    <source>
        <strain evidence="4">DSM 23256</strain>
    </source>
</reference>
<dbReference type="PANTHER" id="PTHR43308:SF1">
    <property type="entry name" value="OUTER MEMBRANE PROTEIN ALPHA"/>
    <property type="match status" value="1"/>
</dbReference>
<evidence type="ECO:0000313" key="4">
    <source>
        <dbReference type="Proteomes" id="UP000243333"/>
    </source>
</evidence>
<name>A0A1G7NEY5_9FIRM</name>
<evidence type="ECO:0000256" key="1">
    <source>
        <dbReference type="SAM" id="SignalP"/>
    </source>
</evidence>
<dbReference type="PROSITE" id="PS51272">
    <property type="entry name" value="SLH"/>
    <property type="match status" value="1"/>
</dbReference>
<feature type="chain" id="PRO_5017293928" evidence="1">
    <location>
        <begin position="24"/>
        <end position="425"/>
    </location>
</feature>
<proteinExistence type="predicted"/>
<evidence type="ECO:0000259" key="2">
    <source>
        <dbReference type="PROSITE" id="PS51272"/>
    </source>
</evidence>
<protein>
    <submittedName>
        <fullName evidence="3">S-layer homology domain-containing protein</fullName>
    </submittedName>
</protein>
<feature type="domain" description="SLH" evidence="2">
    <location>
        <begin position="24"/>
        <end position="87"/>
    </location>
</feature>
<keyword evidence="4" id="KW-1185">Reference proteome</keyword>
<dbReference type="Proteomes" id="UP000243333">
    <property type="component" value="Unassembled WGS sequence"/>
</dbReference>
<dbReference type="SUPFAM" id="SSF56935">
    <property type="entry name" value="Porins"/>
    <property type="match status" value="1"/>
</dbReference>
<dbReference type="InterPro" id="IPR001119">
    <property type="entry name" value="SLH_dom"/>
</dbReference>
<evidence type="ECO:0000313" key="3">
    <source>
        <dbReference type="EMBL" id="SDF72604.1"/>
    </source>
</evidence>
<feature type="signal peptide" evidence="1">
    <location>
        <begin position="1"/>
        <end position="23"/>
    </location>
</feature>
<dbReference type="InterPro" id="IPR051465">
    <property type="entry name" value="Cell_Envelope_Struct_Comp"/>
</dbReference>
<accession>A0A1G7NEY5</accession>
<keyword evidence="1" id="KW-0732">Signal</keyword>
<dbReference type="STRING" id="1123285.SAMN05660235_02542"/>